<evidence type="ECO:0000256" key="2">
    <source>
        <dbReference type="SAM" id="SignalP"/>
    </source>
</evidence>
<evidence type="ECO:0000313" key="3">
    <source>
        <dbReference type="EMBL" id="PKS09329.1"/>
    </source>
</evidence>
<feature type="compositionally biased region" description="Polar residues" evidence="1">
    <location>
        <begin position="149"/>
        <end position="171"/>
    </location>
</feature>
<feature type="chain" id="PRO_5014826888" description="Granulins domain-containing protein" evidence="2">
    <location>
        <begin position="22"/>
        <end position="199"/>
    </location>
</feature>
<feature type="region of interest" description="Disordered" evidence="1">
    <location>
        <begin position="125"/>
        <end position="171"/>
    </location>
</feature>
<name>A0A2N3NA67_9PEZI</name>
<protein>
    <recommendedName>
        <fullName evidence="5">Granulins domain-containing protein</fullName>
    </recommendedName>
</protein>
<reference evidence="3 4" key="1">
    <citation type="journal article" date="2017" name="G3 (Bethesda)">
        <title>First Draft Genome Sequence of the Pathogenic Fungus Lomentospora prolificans (Formerly Scedosporium prolificans).</title>
        <authorList>
            <person name="Luo R."/>
            <person name="Zimin A."/>
            <person name="Workman R."/>
            <person name="Fan Y."/>
            <person name="Pertea G."/>
            <person name="Grossman N."/>
            <person name="Wear M.P."/>
            <person name="Jia B."/>
            <person name="Miller H."/>
            <person name="Casadevall A."/>
            <person name="Timp W."/>
            <person name="Zhang S.X."/>
            <person name="Salzberg S.L."/>
        </authorList>
    </citation>
    <scope>NUCLEOTIDE SEQUENCE [LARGE SCALE GENOMIC DNA]</scope>
    <source>
        <strain evidence="3 4">JHH-5317</strain>
    </source>
</reference>
<proteinExistence type="predicted"/>
<sequence length="199" mass="20022">MRTNAIKLVLAAASFGLAVEASVSRLASSNNIRLYRRQGQAFDPDETSAPGANCVEAFGPGYIECVPASATANRLCIIPSEGETCCDNKWGCPAASFCLVQDLCCPDGLDPQTCADQNNVDLPPDFVPGGSNSSSAPSATENSSAAVPSPTTSGKPTGAESATKTSLAPTSSVPVQINGAAREGFGAVVALAGLAAALV</sequence>
<feature type="compositionally biased region" description="Low complexity" evidence="1">
    <location>
        <begin position="131"/>
        <end position="146"/>
    </location>
</feature>
<organism evidence="3 4">
    <name type="scientific">Lomentospora prolificans</name>
    <dbReference type="NCBI Taxonomy" id="41688"/>
    <lineage>
        <taxon>Eukaryota</taxon>
        <taxon>Fungi</taxon>
        <taxon>Dikarya</taxon>
        <taxon>Ascomycota</taxon>
        <taxon>Pezizomycotina</taxon>
        <taxon>Sordariomycetes</taxon>
        <taxon>Hypocreomycetidae</taxon>
        <taxon>Microascales</taxon>
        <taxon>Microascaceae</taxon>
        <taxon>Lomentospora</taxon>
    </lineage>
</organism>
<dbReference type="Proteomes" id="UP000233524">
    <property type="component" value="Unassembled WGS sequence"/>
</dbReference>
<keyword evidence="2" id="KW-0732">Signal</keyword>
<keyword evidence="4" id="KW-1185">Reference proteome</keyword>
<accession>A0A2N3NA67</accession>
<gene>
    <name evidence="3" type="ORF">jhhlp_003943</name>
</gene>
<dbReference type="EMBL" id="NLAX01000010">
    <property type="protein sequence ID" value="PKS09329.1"/>
    <property type="molecule type" value="Genomic_DNA"/>
</dbReference>
<evidence type="ECO:0000256" key="1">
    <source>
        <dbReference type="SAM" id="MobiDB-lite"/>
    </source>
</evidence>
<evidence type="ECO:0008006" key="5">
    <source>
        <dbReference type="Google" id="ProtNLM"/>
    </source>
</evidence>
<feature type="signal peptide" evidence="2">
    <location>
        <begin position="1"/>
        <end position="21"/>
    </location>
</feature>
<dbReference type="OrthoDB" id="5409186at2759"/>
<comment type="caution">
    <text evidence="3">The sequence shown here is derived from an EMBL/GenBank/DDBJ whole genome shotgun (WGS) entry which is preliminary data.</text>
</comment>
<dbReference type="AlphaFoldDB" id="A0A2N3NA67"/>
<dbReference type="VEuPathDB" id="FungiDB:jhhlp_003943"/>
<evidence type="ECO:0000313" key="4">
    <source>
        <dbReference type="Proteomes" id="UP000233524"/>
    </source>
</evidence>
<dbReference type="InParanoid" id="A0A2N3NA67"/>